<evidence type="ECO:0000313" key="2">
    <source>
        <dbReference type="Proteomes" id="UP000094893"/>
    </source>
</evidence>
<evidence type="ECO:0000313" key="1">
    <source>
        <dbReference type="EMBL" id="OCX76208.1"/>
    </source>
</evidence>
<dbReference type="EMBL" id="LWSA01000028">
    <property type="protein sequence ID" value="OCX76208.1"/>
    <property type="molecule type" value="Genomic_DNA"/>
</dbReference>
<comment type="caution">
    <text evidence="1">The sequence shown here is derived from an EMBL/GenBank/DDBJ whole genome shotgun (WGS) entry which is preliminary data.</text>
</comment>
<organism evidence="1 2">
    <name type="scientific">Acidithiobacillus thiooxidans</name>
    <name type="common">Thiobacillus thiooxidans</name>
    <dbReference type="NCBI Taxonomy" id="930"/>
    <lineage>
        <taxon>Bacteria</taxon>
        <taxon>Pseudomonadati</taxon>
        <taxon>Pseudomonadota</taxon>
        <taxon>Acidithiobacillia</taxon>
        <taxon>Acidithiobacillales</taxon>
        <taxon>Acidithiobacillaceae</taxon>
        <taxon>Acidithiobacillus</taxon>
    </lineage>
</organism>
<sequence>MITAKRLARYEDLFGLSDNVRDAFIAGEFRTHSRSALSPSLLSLFPSPGYGWTELEPGR</sequence>
<proteinExistence type="predicted"/>
<name>A0A1C2I990_ACITH</name>
<dbReference type="Proteomes" id="UP000094893">
    <property type="component" value="Unassembled WGS sequence"/>
</dbReference>
<gene>
    <name evidence="1" type="ORF">A6P07_02635</name>
</gene>
<accession>A0A1C2I990</accession>
<protein>
    <submittedName>
        <fullName evidence="1">Uncharacterized protein</fullName>
    </submittedName>
</protein>
<dbReference type="AlphaFoldDB" id="A0A1C2I990"/>
<reference evidence="1 2" key="1">
    <citation type="journal article" date="2016" name="Int. J. Mol. Sci.">
        <title>Comparative genomics of the extreme acidophile Acidithiobacillus thiooxidans reveals intraspecific divergence and niche adaptation.</title>
        <authorList>
            <person name="Zhang X."/>
            <person name="Feng X."/>
            <person name="Tao J."/>
            <person name="Ma L."/>
            <person name="Xiao Y."/>
            <person name="Liang Y."/>
            <person name="Liu X."/>
            <person name="Yin H."/>
        </authorList>
    </citation>
    <scope>NUCLEOTIDE SEQUENCE [LARGE SCALE GENOMIC DNA]</scope>
    <source>
        <strain evidence="1 2">A02</strain>
    </source>
</reference>